<evidence type="ECO:0000313" key="5">
    <source>
        <dbReference type="Proteomes" id="UP001205063"/>
    </source>
</evidence>
<gene>
    <name evidence="4" type="ORF">NE646_01670</name>
</gene>
<accession>A0AAW5K6A0</accession>
<evidence type="ECO:0000313" key="4">
    <source>
        <dbReference type="EMBL" id="MCQ4948377.1"/>
    </source>
</evidence>
<dbReference type="PANTHER" id="PTHR37815">
    <property type="entry name" value="UPF0397 PROTEIN BC_2624-RELATED"/>
    <property type="match status" value="1"/>
</dbReference>
<feature type="transmembrane region" description="Helical" evidence="3">
    <location>
        <begin position="45"/>
        <end position="63"/>
    </location>
</feature>
<name>A0AAW5K6A0_9FIRM</name>
<keyword evidence="1 3" id="KW-0812">Transmembrane</keyword>
<dbReference type="PANTHER" id="PTHR37815:SF3">
    <property type="entry name" value="UPF0397 PROTEIN SPR0429"/>
    <property type="match status" value="1"/>
</dbReference>
<feature type="transmembrane region" description="Helical" evidence="3">
    <location>
        <begin position="259"/>
        <end position="275"/>
    </location>
</feature>
<dbReference type="GO" id="GO:0016020">
    <property type="term" value="C:membrane"/>
    <property type="evidence" value="ECO:0007669"/>
    <property type="project" value="InterPro"/>
</dbReference>
<dbReference type="AlphaFoldDB" id="A0AAW5K6A0"/>
<evidence type="ECO:0000256" key="3">
    <source>
        <dbReference type="SAM" id="Phobius"/>
    </source>
</evidence>
<feature type="transmembrane region" description="Helical" evidence="3">
    <location>
        <begin position="169"/>
        <end position="190"/>
    </location>
</feature>
<sequence length="370" mass="39515">MRNEFDRQQLRARKRRTLLSAAIIFLLIPLTIFAGVALLDDQRYLLVSLLIVFYTSLPFFLVYEKRRPKAREIVMIAMMAALAVCGNLLGYLAGPLQPGTALVIIAGIAFGPEAGFLTGALARLCANLFSMQGPWTPWQMFCWGLLGFLAGLVFNRAAANRTNSRQFQLVQGPVVCTLLSVAAALAVHLLGTGSPAGGRLALLAATLTAVAAALGLGVWQWRRAGDALPLLAALLCLGLAVPLALLADRWDGGGGFLGWRLYAFGALGLLCGLVIQRRRLPLDGLTLASFGFLTTFIVYGGIMNAAALVMASALPASGMGLTLPSLGLLYLSGVPYDALHGAGTALFLFLFGPSLIQKLERIKVKYGFYR</sequence>
<dbReference type="EMBL" id="JANGAB010000001">
    <property type="protein sequence ID" value="MCQ4948377.1"/>
    <property type="molecule type" value="Genomic_DNA"/>
</dbReference>
<dbReference type="RefSeq" id="WP_256135264.1">
    <property type="nucleotide sequence ID" value="NZ_JANGAB010000001.1"/>
</dbReference>
<feature type="transmembrane region" description="Helical" evidence="3">
    <location>
        <begin position="21"/>
        <end position="39"/>
    </location>
</feature>
<dbReference type="Pfam" id="PF07155">
    <property type="entry name" value="ECF-ribofla_trS"/>
    <property type="match status" value="1"/>
</dbReference>
<reference evidence="4" key="1">
    <citation type="submission" date="2022-06" db="EMBL/GenBank/DDBJ databases">
        <title>Isolation of gut microbiota from human fecal samples.</title>
        <authorList>
            <person name="Pamer E.G."/>
            <person name="Barat B."/>
            <person name="Waligurski E."/>
            <person name="Medina S."/>
            <person name="Paddock L."/>
            <person name="Mostad J."/>
        </authorList>
    </citation>
    <scope>NUCLEOTIDE SEQUENCE</scope>
    <source>
        <strain evidence="4">DFI.7.96</strain>
    </source>
</reference>
<evidence type="ECO:0000256" key="1">
    <source>
        <dbReference type="ARBA" id="ARBA00022692"/>
    </source>
</evidence>
<keyword evidence="2 3" id="KW-1133">Transmembrane helix</keyword>
<proteinExistence type="predicted"/>
<comment type="caution">
    <text evidence="4">The sequence shown here is derived from an EMBL/GenBank/DDBJ whole genome shotgun (WGS) entry which is preliminary data.</text>
</comment>
<organism evidence="4 5">
    <name type="scientific">Bittarella massiliensis</name>
    <name type="common">ex Durand et al. 2017</name>
    <dbReference type="NCBI Taxonomy" id="1720313"/>
    <lineage>
        <taxon>Bacteria</taxon>
        <taxon>Bacillati</taxon>
        <taxon>Bacillota</taxon>
        <taxon>Clostridia</taxon>
        <taxon>Eubacteriales</taxon>
        <taxon>Oscillospiraceae</taxon>
        <taxon>Bittarella (ex Durand et al. 2017)</taxon>
    </lineage>
</organism>
<dbReference type="Gene3D" id="1.10.1760.20">
    <property type="match status" value="1"/>
</dbReference>
<protein>
    <submittedName>
        <fullName evidence="4">ECF transporter S component</fullName>
    </submittedName>
</protein>
<evidence type="ECO:0000256" key="2">
    <source>
        <dbReference type="ARBA" id="ARBA00022989"/>
    </source>
</evidence>
<feature type="transmembrane region" description="Helical" evidence="3">
    <location>
        <begin position="138"/>
        <end position="157"/>
    </location>
</feature>
<feature type="transmembrane region" description="Helical" evidence="3">
    <location>
        <begin position="287"/>
        <end position="314"/>
    </location>
</feature>
<feature type="transmembrane region" description="Helical" evidence="3">
    <location>
        <begin position="228"/>
        <end position="247"/>
    </location>
</feature>
<keyword evidence="3" id="KW-0472">Membrane</keyword>
<feature type="transmembrane region" description="Helical" evidence="3">
    <location>
        <begin position="196"/>
        <end position="216"/>
    </location>
</feature>
<dbReference type="InterPro" id="IPR009825">
    <property type="entry name" value="ECF_substrate-spec-like"/>
</dbReference>
<feature type="transmembrane region" description="Helical" evidence="3">
    <location>
        <begin position="334"/>
        <end position="356"/>
    </location>
</feature>
<dbReference type="Proteomes" id="UP001205063">
    <property type="component" value="Unassembled WGS sequence"/>
</dbReference>